<feature type="transmembrane region" description="Helical" evidence="1">
    <location>
        <begin position="50"/>
        <end position="70"/>
    </location>
</feature>
<sequence>MVTISSLFLVPSLILYYRYRVKKWFLAMVIALLLFYIRDLLIVAGFFDHAFWIMFTFAFAIIIIYMFSFTSFQRSTMLNIEILSLIIMYGFLGFLFFTIAELVPQVTSSHRAITYFYLAGLIFLLALTFTQYLLKSHYASLWLMLGAASLLVSELSLFFKMFVISDVSVNIFFPLFHVISFYAFVEHAIHRRKTSSLPGF</sequence>
<proteinExistence type="predicted"/>
<dbReference type="RefSeq" id="WP_143544514.1">
    <property type="nucleotide sequence ID" value="NZ_OCMF01000002.1"/>
</dbReference>
<name>A0A285X5P6_9FLAO</name>
<feature type="transmembrane region" description="Helical" evidence="1">
    <location>
        <begin position="24"/>
        <end position="44"/>
    </location>
</feature>
<feature type="transmembrane region" description="Helical" evidence="1">
    <location>
        <begin position="167"/>
        <end position="185"/>
    </location>
</feature>
<evidence type="ECO:0000256" key="1">
    <source>
        <dbReference type="SAM" id="Phobius"/>
    </source>
</evidence>
<dbReference type="AlphaFoldDB" id="A0A285X5P6"/>
<dbReference type="Proteomes" id="UP000219193">
    <property type="component" value="Unassembled WGS sequence"/>
</dbReference>
<evidence type="ECO:0000313" key="3">
    <source>
        <dbReference type="Proteomes" id="UP000219193"/>
    </source>
</evidence>
<dbReference type="EMBL" id="OCMF01000002">
    <property type="protein sequence ID" value="SOC80598.1"/>
    <property type="molecule type" value="Genomic_DNA"/>
</dbReference>
<evidence type="ECO:0000313" key="2">
    <source>
        <dbReference type="EMBL" id="SOC80598.1"/>
    </source>
</evidence>
<protein>
    <submittedName>
        <fullName evidence="2">Uncharacterized protein</fullName>
    </submittedName>
</protein>
<keyword evidence="1" id="KW-0472">Membrane</keyword>
<feature type="transmembrane region" description="Helical" evidence="1">
    <location>
        <begin position="82"/>
        <end position="100"/>
    </location>
</feature>
<dbReference type="OrthoDB" id="1445886at2"/>
<feature type="transmembrane region" description="Helical" evidence="1">
    <location>
        <begin position="112"/>
        <end position="134"/>
    </location>
</feature>
<gene>
    <name evidence="2" type="ORF">SAMN06296241_2151</name>
</gene>
<keyword evidence="1" id="KW-1133">Transmembrane helix</keyword>
<organism evidence="2 3">
    <name type="scientific">Salinimicrobium sediminis</name>
    <dbReference type="NCBI Taxonomy" id="1343891"/>
    <lineage>
        <taxon>Bacteria</taxon>
        <taxon>Pseudomonadati</taxon>
        <taxon>Bacteroidota</taxon>
        <taxon>Flavobacteriia</taxon>
        <taxon>Flavobacteriales</taxon>
        <taxon>Flavobacteriaceae</taxon>
        <taxon>Salinimicrobium</taxon>
    </lineage>
</organism>
<reference evidence="3" key="1">
    <citation type="submission" date="2017-09" db="EMBL/GenBank/DDBJ databases">
        <authorList>
            <person name="Varghese N."/>
            <person name="Submissions S."/>
        </authorList>
    </citation>
    <scope>NUCLEOTIDE SEQUENCE [LARGE SCALE GENOMIC DNA]</scope>
    <source>
        <strain evidence="3">CGMCC 1.12641</strain>
    </source>
</reference>
<keyword evidence="3" id="KW-1185">Reference proteome</keyword>
<keyword evidence="1" id="KW-0812">Transmembrane</keyword>
<feature type="transmembrane region" description="Helical" evidence="1">
    <location>
        <begin position="141"/>
        <end position="161"/>
    </location>
</feature>
<accession>A0A285X5P6</accession>